<dbReference type="PROSITE" id="PS51365">
    <property type="entry name" value="RENAL_DIPEPTIDASE_2"/>
    <property type="match status" value="1"/>
</dbReference>
<evidence type="ECO:0000313" key="1">
    <source>
        <dbReference type="EMBL" id="MBW7473219.1"/>
    </source>
</evidence>
<dbReference type="PANTHER" id="PTHR10443">
    <property type="entry name" value="MICROSOMAL DIPEPTIDASE"/>
    <property type="match status" value="1"/>
</dbReference>
<proteinExistence type="predicted"/>
<dbReference type="Gene3D" id="3.20.20.140">
    <property type="entry name" value="Metal-dependent hydrolases"/>
    <property type="match status" value="1"/>
</dbReference>
<protein>
    <submittedName>
        <fullName evidence="1">Dipeptidase</fullName>
    </submittedName>
</protein>
<dbReference type="CDD" id="cd01301">
    <property type="entry name" value="rDP_like"/>
    <property type="match status" value="1"/>
</dbReference>
<comment type="caution">
    <text evidence="1">The sequence shown here is derived from an EMBL/GenBank/DDBJ whole genome shotgun (WGS) entry which is preliminary data.</text>
</comment>
<dbReference type="Proteomes" id="UP000812277">
    <property type="component" value="Unassembled WGS sequence"/>
</dbReference>
<accession>A0ABS7D028</accession>
<dbReference type="EMBL" id="JAHZIJ010000001">
    <property type="protein sequence ID" value="MBW7473219.1"/>
    <property type="molecule type" value="Genomic_DNA"/>
</dbReference>
<evidence type="ECO:0000313" key="2">
    <source>
        <dbReference type="Proteomes" id="UP000812277"/>
    </source>
</evidence>
<dbReference type="InterPro" id="IPR032466">
    <property type="entry name" value="Metal_Hydrolase"/>
</dbReference>
<dbReference type="RefSeq" id="WP_219870466.1">
    <property type="nucleotide sequence ID" value="NZ_JAHZIJ010000001.1"/>
</dbReference>
<dbReference type="PANTHER" id="PTHR10443:SF12">
    <property type="entry name" value="DIPEPTIDASE"/>
    <property type="match status" value="1"/>
</dbReference>
<name>A0ABS7D028_9BACL</name>
<organism evidence="1 2">
    <name type="scientific">Paenibacillus oenotherae</name>
    <dbReference type="NCBI Taxonomy" id="1435645"/>
    <lineage>
        <taxon>Bacteria</taxon>
        <taxon>Bacillati</taxon>
        <taxon>Bacillota</taxon>
        <taxon>Bacilli</taxon>
        <taxon>Bacillales</taxon>
        <taxon>Paenibacillaceae</taxon>
        <taxon>Paenibacillus</taxon>
    </lineage>
</organism>
<keyword evidence="2" id="KW-1185">Reference proteome</keyword>
<gene>
    <name evidence="1" type="ORF">K0T92_00515</name>
</gene>
<sequence length="315" mass="34965">MNGYRTADFHCDVLWKLLDNPELSFADDETNKLDVTLPRLRHARALLQTFAIYIPERMEKTVVPILHSIDLFHRKIVAAPGMRFVRGPEDMRIARENGEIGALLSLEGADGLQGDLALLRVLFELGLRAVGLTWNNANWGADGAMEPRGGGLTGKGRSFVEECNKLGILLDVSHLSQQSFWDMADVTKRPLIASHSNTQTICSHPRNLCDDQVRAIIAMDGLIGLTYVPQFVRADGKAGVDDVLRHVEHICGLGGANHLMLGSDFDGIDNHVVGLSHPGEVYNLYDSLVKRYSDEQVKAIFAENTYRFLTTYLPN</sequence>
<dbReference type="SUPFAM" id="SSF51556">
    <property type="entry name" value="Metallo-dependent hydrolases"/>
    <property type="match status" value="1"/>
</dbReference>
<dbReference type="InterPro" id="IPR008257">
    <property type="entry name" value="Pept_M19"/>
</dbReference>
<reference evidence="1 2" key="1">
    <citation type="submission" date="2021-07" db="EMBL/GenBank/DDBJ databases">
        <title>Paenibacillus radiodurans sp. nov., isolated from the southeastern edge of Tengger Desert.</title>
        <authorList>
            <person name="Zhang G."/>
        </authorList>
    </citation>
    <scope>NUCLEOTIDE SEQUENCE [LARGE SCALE GENOMIC DNA]</scope>
    <source>
        <strain evidence="1 2">DT7-4</strain>
    </source>
</reference>
<dbReference type="Pfam" id="PF01244">
    <property type="entry name" value="Peptidase_M19"/>
    <property type="match status" value="1"/>
</dbReference>